<proteinExistence type="predicted"/>
<dbReference type="SUPFAM" id="SSF51679">
    <property type="entry name" value="Bacterial luciferase-like"/>
    <property type="match status" value="1"/>
</dbReference>
<evidence type="ECO:0000313" key="4">
    <source>
        <dbReference type="EMBL" id="CAB4706677.1"/>
    </source>
</evidence>
<evidence type="ECO:0000256" key="1">
    <source>
        <dbReference type="ARBA" id="ARBA00023002"/>
    </source>
</evidence>
<dbReference type="EMBL" id="CAFAAV010000102">
    <property type="protein sequence ID" value="CAB4821715.1"/>
    <property type="molecule type" value="Genomic_DNA"/>
</dbReference>
<evidence type="ECO:0000259" key="2">
    <source>
        <dbReference type="Pfam" id="PF00296"/>
    </source>
</evidence>
<gene>
    <name evidence="4" type="ORF">UFOPK2656_00392</name>
    <name evidence="5" type="ORF">UFOPK3099_01422</name>
    <name evidence="6" type="ORF">UFOPK3267_02278</name>
    <name evidence="7" type="ORF">UFOPK3651_00160</name>
    <name evidence="8" type="ORF">UFOPK3931_01606</name>
    <name evidence="3" type="ORF">UFOPK4189_00389</name>
</gene>
<evidence type="ECO:0000313" key="5">
    <source>
        <dbReference type="EMBL" id="CAB4821715.1"/>
    </source>
</evidence>
<dbReference type="InterPro" id="IPR011251">
    <property type="entry name" value="Luciferase-like_dom"/>
</dbReference>
<dbReference type="EMBL" id="CAFBOL010000039">
    <property type="protein sequence ID" value="CAB4993166.1"/>
    <property type="molecule type" value="Genomic_DNA"/>
</dbReference>
<dbReference type="EMBL" id="CAFBIY010000152">
    <property type="protein sequence ID" value="CAB4852759.1"/>
    <property type="molecule type" value="Genomic_DNA"/>
</dbReference>
<name>A0A6J7C8Y4_9ZZZZ</name>
<dbReference type="EMBL" id="CAFBMT010000001">
    <property type="protein sequence ID" value="CAB4910717.1"/>
    <property type="molecule type" value="Genomic_DNA"/>
</dbReference>
<dbReference type="Gene3D" id="3.20.20.30">
    <property type="entry name" value="Luciferase-like domain"/>
    <property type="match status" value="1"/>
</dbReference>
<evidence type="ECO:0000313" key="6">
    <source>
        <dbReference type="EMBL" id="CAB4852759.1"/>
    </source>
</evidence>
<dbReference type="Pfam" id="PF00296">
    <property type="entry name" value="Bac_luciferase"/>
    <property type="match status" value="1"/>
</dbReference>
<accession>A0A6J7C8Y4</accession>
<dbReference type="AlphaFoldDB" id="A0A6J7C8Y4"/>
<reference evidence="6" key="1">
    <citation type="submission" date="2020-05" db="EMBL/GenBank/DDBJ databases">
        <authorList>
            <person name="Chiriac C."/>
            <person name="Salcher M."/>
            <person name="Ghai R."/>
            <person name="Kavagutti S V."/>
        </authorList>
    </citation>
    <scope>NUCLEOTIDE SEQUENCE</scope>
</reference>
<dbReference type="PANTHER" id="PTHR43244">
    <property type="match status" value="1"/>
</dbReference>
<sequence>MLIDVQFSSGHNDFPRLLDAVLQAEADGYDTTWVLDHFDGAMVGGDRDVLECFTLLGALAVGTSTIKLGSLVANVTNRHAALLALAANSTQRISNGRFTLGIGAGAAPDTPWSREHRERGIPIMPALADRHANVVHNIQVVRATADPMPIIIGVNSVELAVIAGHHADGVNIRLSSPHSGRYLAAAREAAGDKPFDCSGWAPIDDTASQDKAYELGLDRLIMSRLHSLDD</sequence>
<dbReference type="GO" id="GO:0016705">
    <property type="term" value="F:oxidoreductase activity, acting on paired donors, with incorporation or reduction of molecular oxygen"/>
    <property type="evidence" value="ECO:0007669"/>
    <property type="project" value="InterPro"/>
</dbReference>
<keyword evidence="1" id="KW-0560">Oxidoreductase</keyword>
<feature type="domain" description="Luciferase-like" evidence="2">
    <location>
        <begin position="10"/>
        <end position="174"/>
    </location>
</feature>
<dbReference type="InterPro" id="IPR036661">
    <property type="entry name" value="Luciferase-like_sf"/>
</dbReference>
<evidence type="ECO:0000313" key="7">
    <source>
        <dbReference type="EMBL" id="CAB4910717.1"/>
    </source>
</evidence>
<evidence type="ECO:0000313" key="3">
    <source>
        <dbReference type="EMBL" id="CAB4362610.1"/>
    </source>
</evidence>
<protein>
    <submittedName>
        <fullName evidence="6">Unannotated protein</fullName>
    </submittedName>
</protein>
<dbReference type="EMBL" id="CAEZYF010000002">
    <property type="protein sequence ID" value="CAB4706677.1"/>
    <property type="molecule type" value="Genomic_DNA"/>
</dbReference>
<evidence type="ECO:0000313" key="8">
    <source>
        <dbReference type="EMBL" id="CAB4993166.1"/>
    </source>
</evidence>
<dbReference type="PANTHER" id="PTHR43244:SF1">
    <property type="entry name" value="5,10-METHYLENETETRAHYDROMETHANOPTERIN REDUCTASE"/>
    <property type="match status" value="1"/>
</dbReference>
<dbReference type="EMBL" id="CAESGF010000002">
    <property type="protein sequence ID" value="CAB4362610.1"/>
    <property type="molecule type" value="Genomic_DNA"/>
</dbReference>
<organism evidence="6">
    <name type="scientific">freshwater metagenome</name>
    <dbReference type="NCBI Taxonomy" id="449393"/>
    <lineage>
        <taxon>unclassified sequences</taxon>
        <taxon>metagenomes</taxon>
        <taxon>ecological metagenomes</taxon>
    </lineage>
</organism>
<dbReference type="InterPro" id="IPR050564">
    <property type="entry name" value="F420-G6PD/mer"/>
</dbReference>